<sequence length="204" mass="23810">MLSGVVVEHAGEKAVLETPHELYYKFSIMAFEKLQAYAPKIKPLFNKGKELTDNELNILYENRLSMNNLVVYGALSLEAYINFYAIRYNIPFHNDFEKNLSTLNKWKIYPHLKTNKSLDGSAIKKIKEIFKLRDEIVHPKPNRIMIGDNKPYNGKSVQSKIELLDKGQYIVDLNSVYKAMFKIDLDEKKSYEEAPWMLELQRLT</sequence>
<dbReference type="OrthoDB" id="9873640at2"/>
<gene>
    <name evidence="1" type="ORF">VFDL14_01770</name>
</gene>
<evidence type="ECO:0000313" key="1">
    <source>
        <dbReference type="EMBL" id="KDN27995.1"/>
    </source>
</evidence>
<dbReference type="EMBL" id="JFFR01000025">
    <property type="protein sequence ID" value="KDN27995.1"/>
    <property type="molecule type" value="Genomic_DNA"/>
</dbReference>
<protein>
    <recommendedName>
        <fullName evidence="3">RiboL-PSP-HEPN domain-containing protein</fullName>
    </recommendedName>
</protein>
<accession>A0A066ULP9</accession>
<dbReference type="RefSeq" id="WP_032551952.1">
    <property type="nucleotide sequence ID" value="NZ_JFFR01000025.1"/>
</dbReference>
<evidence type="ECO:0000313" key="2">
    <source>
        <dbReference type="Proteomes" id="UP000027219"/>
    </source>
</evidence>
<dbReference type="Proteomes" id="UP000027219">
    <property type="component" value="Unassembled WGS sequence"/>
</dbReference>
<organism evidence="1 2">
    <name type="scientific">Vibrio fortis</name>
    <dbReference type="NCBI Taxonomy" id="212667"/>
    <lineage>
        <taxon>Bacteria</taxon>
        <taxon>Pseudomonadati</taxon>
        <taxon>Pseudomonadota</taxon>
        <taxon>Gammaproteobacteria</taxon>
        <taxon>Vibrionales</taxon>
        <taxon>Vibrionaceae</taxon>
        <taxon>Vibrio</taxon>
    </lineage>
</organism>
<evidence type="ECO:0008006" key="3">
    <source>
        <dbReference type="Google" id="ProtNLM"/>
    </source>
</evidence>
<dbReference type="AlphaFoldDB" id="A0A066ULP9"/>
<proteinExistence type="predicted"/>
<reference evidence="1 2" key="1">
    <citation type="submission" date="2014-02" db="EMBL/GenBank/DDBJ databases">
        <title>Vibrio fortis Dalian14 Genome Sequencing.</title>
        <authorList>
            <person name="Wang Y."/>
            <person name="Song L."/>
            <person name="Liu G."/>
            <person name="Ding J."/>
        </authorList>
    </citation>
    <scope>NUCLEOTIDE SEQUENCE [LARGE SCALE GENOMIC DNA]</scope>
    <source>
        <strain evidence="1 2">Dalian14</strain>
    </source>
</reference>
<name>A0A066ULP9_9VIBR</name>
<keyword evidence="2" id="KW-1185">Reference proteome</keyword>
<comment type="caution">
    <text evidence="1">The sequence shown here is derived from an EMBL/GenBank/DDBJ whole genome shotgun (WGS) entry which is preliminary data.</text>
</comment>